<sequence length="228" mass="24231">MGLTPPRTTNPSPVVSALSDFPPATVTRPTTVCLSGCALLSTSRDSRRVSAATALLECSTTAFFGHFSGEWKQGCRGVWSPEYLCFDDGGDSPAGAAASGPLLLNDSVFSGIPSIGCPASNGDDDSVVLQRSIAQLGQRTAGYYNAAGNSNDRVRGGGFGGKTDPYPVEIKRPVSSLTSAESNVALKLAREKIRQIPEIPESLQRKKLLSRILESRSHFLDQTRRNIS</sequence>
<evidence type="ECO:0000313" key="3">
    <source>
        <dbReference type="WBParaSite" id="L893_g23363.t1"/>
    </source>
</evidence>
<dbReference type="WBParaSite" id="L893_g23363.t1">
    <property type="protein sequence ID" value="L893_g23363.t1"/>
    <property type="gene ID" value="L893_g23363"/>
</dbReference>
<protein>
    <submittedName>
        <fullName evidence="3">Uncharacterized protein</fullName>
    </submittedName>
</protein>
<evidence type="ECO:0000256" key="1">
    <source>
        <dbReference type="SAM" id="MobiDB-lite"/>
    </source>
</evidence>
<dbReference type="AlphaFoldDB" id="A0A1I7Z6V2"/>
<organism evidence="2 3">
    <name type="scientific">Steinernema glaseri</name>
    <dbReference type="NCBI Taxonomy" id="37863"/>
    <lineage>
        <taxon>Eukaryota</taxon>
        <taxon>Metazoa</taxon>
        <taxon>Ecdysozoa</taxon>
        <taxon>Nematoda</taxon>
        <taxon>Chromadorea</taxon>
        <taxon>Rhabditida</taxon>
        <taxon>Tylenchina</taxon>
        <taxon>Panagrolaimomorpha</taxon>
        <taxon>Strongyloidoidea</taxon>
        <taxon>Steinernematidae</taxon>
        <taxon>Steinernema</taxon>
    </lineage>
</organism>
<accession>A0A1I7Z6V2</accession>
<evidence type="ECO:0000313" key="2">
    <source>
        <dbReference type="Proteomes" id="UP000095287"/>
    </source>
</evidence>
<dbReference type="Proteomes" id="UP000095287">
    <property type="component" value="Unplaced"/>
</dbReference>
<feature type="region of interest" description="Disordered" evidence="1">
    <location>
        <begin position="1"/>
        <end position="20"/>
    </location>
</feature>
<proteinExistence type="predicted"/>
<reference evidence="3" key="1">
    <citation type="submission" date="2016-11" db="UniProtKB">
        <authorList>
            <consortium name="WormBaseParasite"/>
        </authorList>
    </citation>
    <scope>IDENTIFICATION</scope>
</reference>
<feature type="compositionally biased region" description="Polar residues" evidence="1">
    <location>
        <begin position="1"/>
        <end position="13"/>
    </location>
</feature>
<keyword evidence="2" id="KW-1185">Reference proteome</keyword>
<name>A0A1I7Z6V2_9BILA</name>